<dbReference type="OrthoDB" id="9793681at2"/>
<accession>A0A4R1K4J1</accession>
<dbReference type="InterPro" id="IPR043519">
    <property type="entry name" value="NT_sf"/>
</dbReference>
<comment type="subunit">
    <text evidence="2">Interacts with ribosomal protein uL14 (rplN).</text>
</comment>
<dbReference type="InterPro" id="IPR004394">
    <property type="entry name" value="Iojap/RsfS/C7orf30"/>
</dbReference>
<dbReference type="RefSeq" id="WP_131911607.1">
    <property type="nucleotide sequence ID" value="NZ_OU594967.1"/>
</dbReference>
<keyword evidence="2" id="KW-0678">Repressor</keyword>
<dbReference type="PANTHER" id="PTHR21043">
    <property type="entry name" value="IOJAP SUPERFAMILY ORTHOLOG"/>
    <property type="match status" value="1"/>
</dbReference>
<dbReference type="GO" id="GO:0005737">
    <property type="term" value="C:cytoplasm"/>
    <property type="evidence" value="ECO:0007669"/>
    <property type="project" value="UniProtKB-SubCell"/>
</dbReference>
<gene>
    <name evidence="2" type="primary">rsfS</name>
    <name evidence="3" type="ORF">EV690_0780</name>
</gene>
<comment type="subcellular location">
    <subcellularLocation>
        <location evidence="2">Cytoplasm</location>
    </subcellularLocation>
</comment>
<protein>
    <recommendedName>
        <fullName evidence="2">Ribosomal silencing factor RsfS</fullName>
    </recommendedName>
</protein>
<comment type="similarity">
    <text evidence="1 2">Belongs to the Iojap/RsfS family.</text>
</comment>
<organism evidence="3 4">
    <name type="scientific">Celerinatantimonas diazotrophica</name>
    <dbReference type="NCBI Taxonomy" id="412034"/>
    <lineage>
        <taxon>Bacteria</taxon>
        <taxon>Pseudomonadati</taxon>
        <taxon>Pseudomonadota</taxon>
        <taxon>Gammaproteobacteria</taxon>
        <taxon>Celerinatantimonadaceae</taxon>
        <taxon>Celerinatantimonas</taxon>
    </lineage>
</organism>
<evidence type="ECO:0000256" key="2">
    <source>
        <dbReference type="HAMAP-Rule" id="MF_01477"/>
    </source>
</evidence>
<dbReference type="Gene3D" id="3.30.460.10">
    <property type="entry name" value="Beta Polymerase, domain 2"/>
    <property type="match status" value="1"/>
</dbReference>
<evidence type="ECO:0000256" key="1">
    <source>
        <dbReference type="ARBA" id="ARBA00010574"/>
    </source>
</evidence>
<dbReference type="NCBIfam" id="TIGR00090">
    <property type="entry name" value="rsfS_iojap_ybeB"/>
    <property type="match status" value="1"/>
</dbReference>
<dbReference type="EMBL" id="SMGD01000011">
    <property type="protein sequence ID" value="TCK58643.1"/>
    <property type="molecule type" value="Genomic_DNA"/>
</dbReference>
<keyword evidence="2" id="KW-0963">Cytoplasm</keyword>
<dbReference type="HAMAP" id="MF_01477">
    <property type="entry name" value="Iojap_RsfS"/>
    <property type="match status" value="1"/>
</dbReference>
<sequence>MQTTALVKFVVDKIEDMKGRDVAVLDVQQQSSITDHMVICSGNSKRHVQSIAHNILSQAKQADVHIIGSEGTDAGEWVLVDLGDVVVHVMQDDTRDFYQLEKLWKPQAESQVG</sequence>
<keyword evidence="2" id="KW-0810">Translation regulation</keyword>
<dbReference type="Pfam" id="PF02410">
    <property type="entry name" value="RsfS"/>
    <property type="match status" value="1"/>
</dbReference>
<dbReference type="GO" id="GO:0017148">
    <property type="term" value="P:negative regulation of translation"/>
    <property type="evidence" value="ECO:0007669"/>
    <property type="project" value="UniProtKB-UniRule"/>
</dbReference>
<keyword evidence="4" id="KW-1185">Reference proteome</keyword>
<dbReference type="GO" id="GO:0043023">
    <property type="term" value="F:ribosomal large subunit binding"/>
    <property type="evidence" value="ECO:0007669"/>
    <property type="project" value="TreeGrafter"/>
</dbReference>
<dbReference type="AlphaFoldDB" id="A0A4R1K4J1"/>
<evidence type="ECO:0000313" key="4">
    <source>
        <dbReference type="Proteomes" id="UP000295565"/>
    </source>
</evidence>
<dbReference type="Proteomes" id="UP000295565">
    <property type="component" value="Unassembled WGS sequence"/>
</dbReference>
<dbReference type="GO" id="GO:0042256">
    <property type="term" value="P:cytosolic ribosome assembly"/>
    <property type="evidence" value="ECO:0007669"/>
    <property type="project" value="UniProtKB-UniRule"/>
</dbReference>
<dbReference type="SUPFAM" id="SSF81301">
    <property type="entry name" value="Nucleotidyltransferase"/>
    <property type="match status" value="1"/>
</dbReference>
<dbReference type="PANTHER" id="PTHR21043:SF0">
    <property type="entry name" value="MITOCHONDRIAL ASSEMBLY OF RIBOSOMAL LARGE SUBUNIT PROTEIN 1"/>
    <property type="match status" value="1"/>
</dbReference>
<name>A0A4R1K4J1_9GAMM</name>
<proteinExistence type="inferred from homology"/>
<reference evidence="3 4" key="1">
    <citation type="submission" date="2019-03" db="EMBL/GenBank/DDBJ databases">
        <title>Genomic Encyclopedia of Type Strains, Phase IV (KMG-IV): sequencing the most valuable type-strain genomes for metagenomic binning, comparative biology and taxonomic classification.</title>
        <authorList>
            <person name="Goeker M."/>
        </authorList>
    </citation>
    <scope>NUCLEOTIDE SEQUENCE [LARGE SCALE GENOMIC DNA]</scope>
    <source>
        <strain evidence="3 4">DSM 18577</strain>
    </source>
</reference>
<comment type="caution">
    <text evidence="3">The sequence shown here is derived from an EMBL/GenBank/DDBJ whole genome shotgun (WGS) entry which is preliminary data.</text>
</comment>
<evidence type="ECO:0000313" key="3">
    <source>
        <dbReference type="EMBL" id="TCK58643.1"/>
    </source>
</evidence>
<comment type="function">
    <text evidence="2">Functions as a ribosomal silencing factor. Interacts with ribosomal protein uL14 (rplN), blocking formation of intersubunit bridge B8. Prevents association of the 30S and 50S ribosomal subunits and the formation of functional ribosomes, thus repressing translation.</text>
</comment>
<dbReference type="GO" id="GO:0090071">
    <property type="term" value="P:negative regulation of ribosome biogenesis"/>
    <property type="evidence" value="ECO:0007669"/>
    <property type="project" value="UniProtKB-UniRule"/>
</dbReference>